<organism evidence="2 3">
    <name type="scientific">Actinomycetospora flava</name>
    <dbReference type="NCBI Taxonomy" id="3129232"/>
    <lineage>
        <taxon>Bacteria</taxon>
        <taxon>Bacillati</taxon>
        <taxon>Actinomycetota</taxon>
        <taxon>Actinomycetes</taxon>
        <taxon>Pseudonocardiales</taxon>
        <taxon>Pseudonocardiaceae</taxon>
        <taxon>Actinomycetospora</taxon>
    </lineage>
</organism>
<dbReference type="InterPro" id="IPR050627">
    <property type="entry name" value="Nitroreductase/BluB"/>
</dbReference>
<reference evidence="2 3" key="1">
    <citation type="submission" date="2024-03" db="EMBL/GenBank/DDBJ databases">
        <title>Actinomycetospora sp. OC33-EN07, a novel actinomycete isolated from wild orchid (Aerides multiflora).</title>
        <authorList>
            <person name="Suriyachadkun C."/>
        </authorList>
    </citation>
    <scope>NUCLEOTIDE SEQUENCE [LARGE SCALE GENOMIC DNA]</scope>
    <source>
        <strain evidence="2 3">OC33-EN07</strain>
    </source>
</reference>
<dbReference type="SUPFAM" id="SSF55469">
    <property type="entry name" value="FMN-dependent nitroreductase-like"/>
    <property type="match status" value="1"/>
</dbReference>
<evidence type="ECO:0000313" key="3">
    <source>
        <dbReference type="Proteomes" id="UP001369736"/>
    </source>
</evidence>
<dbReference type="NCBIfam" id="NF047509">
    <property type="entry name" value="Rv3131_FMN_oxido"/>
    <property type="match status" value="1"/>
</dbReference>
<dbReference type="EMBL" id="JBBEGM010000007">
    <property type="protein sequence ID" value="MEJ2863149.1"/>
    <property type="molecule type" value="Genomic_DNA"/>
</dbReference>
<sequence>MTSVLSPEAVHEVLVAGSRAPSGHNTQPWILRADGPDGFEVRGDPARALPVADPEHRALRLACGAALAGMRLAVRARERRTHVRLLPDPDDPWAFARLRVGSPLPCAPAERALAGAIGHRHTHRRAFGEGEVRPALRAELRRAAEAERSWLYWIETSGERDAVAALVAEAARTQDADPAWRAEQRAWTGRGQDALDGVPATVSRPPRDDPWRVRDLTGGAGDPDRPDRHATIGVLATAHDLPLAHLQAGQALQRVLLTATVHGLGASFVAPPVEVAPIRDRLRTLLGGALWPQAVLRLGPKAGDDPPSPRRPM</sequence>
<feature type="compositionally biased region" description="Basic and acidic residues" evidence="1">
    <location>
        <begin position="205"/>
        <end position="215"/>
    </location>
</feature>
<comment type="caution">
    <text evidence="2">The sequence shown here is derived from an EMBL/GenBank/DDBJ whole genome shotgun (WGS) entry which is preliminary data.</text>
</comment>
<evidence type="ECO:0000313" key="2">
    <source>
        <dbReference type="EMBL" id="MEJ2863149.1"/>
    </source>
</evidence>
<dbReference type="PANTHER" id="PTHR23026:SF123">
    <property type="entry name" value="NAD(P)H NITROREDUCTASE RV3131-RELATED"/>
    <property type="match status" value="1"/>
</dbReference>
<protein>
    <submittedName>
        <fullName evidence="2">Nitroreductase</fullName>
    </submittedName>
</protein>
<accession>A0ABU8M739</accession>
<name>A0ABU8M739_9PSEU</name>
<dbReference type="InterPro" id="IPR000415">
    <property type="entry name" value="Nitroreductase-like"/>
</dbReference>
<keyword evidence="3" id="KW-1185">Reference proteome</keyword>
<dbReference type="Proteomes" id="UP001369736">
    <property type="component" value="Unassembled WGS sequence"/>
</dbReference>
<dbReference type="PANTHER" id="PTHR23026">
    <property type="entry name" value="NADPH NITROREDUCTASE"/>
    <property type="match status" value="1"/>
</dbReference>
<proteinExistence type="predicted"/>
<dbReference type="Gene3D" id="3.40.109.10">
    <property type="entry name" value="NADH Oxidase"/>
    <property type="match status" value="1"/>
</dbReference>
<evidence type="ECO:0000256" key="1">
    <source>
        <dbReference type="SAM" id="MobiDB-lite"/>
    </source>
</evidence>
<gene>
    <name evidence="2" type="ORF">WCD58_18425</name>
</gene>
<dbReference type="RefSeq" id="WP_337704507.1">
    <property type="nucleotide sequence ID" value="NZ_JBBEGM010000007.1"/>
</dbReference>
<feature type="region of interest" description="Disordered" evidence="1">
    <location>
        <begin position="192"/>
        <end position="227"/>
    </location>
</feature>